<evidence type="ECO:0000256" key="7">
    <source>
        <dbReference type="SAM" id="Phobius"/>
    </source>
</evidence>
<feature type="transmembrane region" description="Helical" evidence="7">
    <location>
        <begin position="135"/>
        <end position="155"/>
    </location>
</feature>
<dbReference type="Proteomes" id="UP000250043">
    <property type="component" value="Unassembled WGS sequence"/>
</dbReference>
<protein>
    <submittedName>
        <fullName evidence="8">PQ-loop-domain-containing protein</fullName>
    </submittedName>
</protein>
<evidence type="ECO:0000256" key="1">
    <source>
        <dbReference type="ARBA" id="ARBA00004141"/>
    </source>
</evidence>
<dbReference type="Gene3D" id="1.20.1280.290">
    <property type="match status" value="2"/>
</dbReference>
<dbReference type="GO" id="GO:0098852">
    <property type="term" value="C:lytic vacuole membrane"/>
    <property type="evidence" value="ECO:0007669"/>
    <property type="project" value="UniProtKB-ARBA"/>
</dbReference>
<evidence type="ECO:0000313" key="9">
    <source>
        <dbReference type="Proteomes" id="UP000250043"/>
    </source>
</evidence>
<evidence type="ECO:0000313" key="8">
    <source>
        <dbReference type="EMBL" id="OCH92838.1"/>
    </source>
</evidence>
<evidence type="ECO:0000256" key="3">
    <source>
        <dbReference type="ARBA" id="ARBA00022989"/>
    </source>
</evidence>
<keyword evidence="4 7" id="KW-0472">Membrane</keyword>
<feature type="transmembrane region" description="Helical" evidence="7">
    <location>
        <begin position="41"/>
        <end position="62"/>
    </location>
</feature>
<keyword evidence="9" id="KW-1185">Reference proteome</keyword>
<keyword evidence="3 7" id="KW-1133">Transmembrane helix</keyword>
<dbReference type="Pfam" id="PF04193">
    <property type="entry name" value="PQ-loop"/>
    <property type="match status" value="2"/>
</dbReference>
<dbReference type="InterPro" id="IPR051415">
    <property type="entry name" value="LAAT-1"/>
</dbReference>
<sequence length="370" mass="40073">MVLAHETLSNILGWVSIACWLIVYTPQIIENYKLKSGEGLSVSFILAWLIGDLCSLAGAVLAHLIPTIIILAAYYAACDTVLLFQIYYYRWKNPALSQAPLLVTEDAETPGASEQTPLLSAGGAGRSKKAIVREFGKYAAALLFVFAVGVAAWAVDEGIHNGPRSRPKEVLEWRSQVLGWISAVMYLAARVPQIVKNFRTRCAGLSPFLFVYSICGNMSYVLAILVLSMDSKHILANAAWIAGSTLTVFLDVFVSQLFMLRLSLQRSAAHFAAPELTLTSLPPGAVSVLLLSDYVSGHGSGSKLVTDISSVEHVSRIAETVEMSWKGMYGHGAITGASQRLSCVCRDSLSVNLASSLSPWPIGPSLFRRF</sequence>
<dbReference type="PANTHER" id="PTHR16201:SF44">
    <property type="entry name" value="SEVEN TRANSMEMBRANE PROTEIN 1"/>
    <property type="match status" value="1"/>
</dbReference>
<dbReference type="AlphaFoldDB" id="A0A8E2AXD0"/>
<evidence type="ECO:0000256" key="5">
    <source>
        <dbReference type="ARBA" id="ARBA00038039"/>
    </source>
</evidence>
<comment type="subcellular location">
    <subcellularLocation>
        <location evidence="1">Membrane</location>
        <topology evidence="1">Multi-pass membrane protein</topology>
    </subcellularLocation>
</comment>
<name>A0A8E2AXD0_9APHY</name>
<evidence type="ECO:0000256" key="4">
    <source>
        <dbReference type="ARBA" id="ARBA00023136"/>
    </source>
</evidence>
<reference evidence="8 9" key="1">
    <citation type="submission" date="2016-07" db="EMBL/GenBank/DDBJ databases">
        <title>Draft genome of the white-rot fungus Obba rivulosa 3A-2.</title>
        <authorList>
            <consortium name="DOE Joint Genome Institute"/>
            <person name="Miettinen O."/>
            <person name="Riley R."/>
            <person name="Acob R."/>
            <person name="Barry K."/>
            <person name="Cullen D."/>
            <person name="De Vries R."/>
            <person name="Hainaut M."/>
            <person name="Hatakka A."/>
            <person name="Henrissat B."/>
            <person name="Hilden K."/>
            <person name="Kuo R."/>
            <person name="Labutti K."/>
            <person name="Lipzen A."/>
            <person name="Makela M.R."/>
            <person name="Sandor L."/>
            <person name="Spatafora J.W."/>
            <person name="Grigoriev I.V."/>
            <person name="Hibbett D.S."/>
        </authorList>
    </citation>
    <scope>NUCLEOTIDE SEQUENCE [LARGE SCALE GENOMIC DNA]</scope>
    <source>
        <strain evidence="8 9">3A-2</strain>
    </source>
</reference>
<feature type="transmembrane region" description="Helical" evidence="7">
    <location>
        <begin position="239"/>
        <end position="260"/>
    </location>
</feature>
<dbReference type="SMART" id="SM00679">
    <property type="entry name" value="CTNS"/>
    <property type="match status" value="2"/>
</dbReference>
<proteinExistence type="inferred from homology"/>
<feature type="transmembrane region" description="Helical" evidence="7">
    <location>
        <begin position="12"/>
        <end position="29"/>
    </location>
</feature>
<evidence type="ECO:0000256" key="2">
    <source>
        <dbReference type="ARBA" id="ARBA00022692"/>
    </source>
</evidence>
<dbReference type="OrthoDB" id="8048523at2759"/>
<gene>
    <name evidence="8" type="ORF">OBBRIDRAFT_404242</name>
</gene>
<organism evidence="8 9">
    <name type="scientific">Obba rivulosa</name>
    <dbReference type="NCBI Taxonomy" id="1052685"/>
    <lineage>
        <taxon>Eukaryota</taxon>
        <taxon>Fungi</taxon>
        <taxon>Dikarya</taxon>
        <taxon>Basidiomycota</taxon>
        <taxon>Agaricomycotina</taxon>
        <taxon>Agaricomycetes</taxon>
        <taxon>Polyporales</taxon>
        <taxon>Gelatoporiaceae</taxon>
        <taxon>Obba</taxon>
    </lineage>
</organism>
<dbReference type="PANTHER" id="PTHR16201">
    <property type="entry name" value="SEVEN TRANSMEMBRANE PROTEIN 1-RELATED"/>
    <property type="match status" value="1"/>
</dbReference>
<dbReference type="GO" id="GO:0015174">
    <property type="term" value="F:basic amino acid transmembrane transporter activity"/>
    <property type="evidence" value="ECO:0007669"/>
    <property type="project" value="UniProtKB-ARBA"/>
</dbReference>
<feature type="transmembrane region" description="Helical" evidence="7">
    <location>
        <begin position="175"/>
        <end position="195"/>
    </location>
</feature>
<dbReference type="InterPro" id="IPR006603">
    <property type="entry name" value="PQ-loop_rpt"/>
</dbReference>
<comment type="catalytic activity">
    <reaction evidence="6">
        <text>L-histidine(out) + L-arginine(in) = L-histidine(in) + L-arginine(out)</text>
        <dbReference type="Rhea" id="RHEA:71063"/>
        <dbReference type="ChEBI" id="CHEBI:32682"/>
        <dbReference type="ChEBI" id="CHEBI:57595"/>
    </reaction>
</comment>
<evidence type="ECO:0000256" key="6">
    <source>
        <dbReference type="ARBA" id="ARBA00050768"/>
    </source>
</evidence>
<feature type="transmembrane region" description="Helical" evidence="7">
    <location>
        <begin position="207"/>
        <end position="227"/>
    </location>
</feature>
<dbReference type="GO" id="GO:0034486">
    <property type="term" value="P:vacuolar transmembrane transport"/>
    <property type="evidence" value="ECO:0007669"/>
    <property type="project" value="UniProtKB-ARBA"/>
</dbReference>
<accession>A0A8E2AXD0</accession>
<comment type="similarity">
    <text evidence="5">Belongs to the laat-1 family.</text>
</comment>
<dbReference type="EMBL" id="KV722363">
    <property type="protein sequence ID" value="OCH92838.1"/>
    <property type="molecule type" value="Genomic_DNA"/>
</dbReference>
<dbReference type="FunFam" id="1.20.1280.290:FF:000009">
    <property type="entry name" value="PQ loop repeat family protein"/>
    <property type="match status" value="1"/>
</dbReference>
<keyword evidence="2 7" id="KW-0812">Transmembrane</keyword>